<keyword evidence="6" id="KW-0966">Cell projection</keyword>
<comment type="similarity">
    <text evidence="2">Belongs to the flagella basal body rod proteins family.</text>
</comment>
<dbReference type="InterPro" id="IPR010930">
    <property type="entry name" value="Flg_bb/hook_C_dom"/>
</dbReference>
<comment type="subcellular location">
    <subcellularLocation>
        <location evidence="1">Bacterial flagellum basal body</location>
    </subcellularLocation>
</comment>
<dbReference type="PANTHER" id="PTHR30435">
    <property type="entry name" value="FLAGELLAR PROTEIN"/>
    <property type="match status" value="1"/>
</dbReference>
<proteinExistence type="inferred from homology"/>
<comment type="caution">
    <text evidence="6">The sequence shown here is derived from an EMBL/GenBank/DDBJ whole genome shotgun (WGS) entry which is preliminary data.</text>
</comment>
<evidence type="ECO:0000256" key="3">
    <source>
        <dbReference type="ARBA" id="ARBA00023143"/>
    </source>
</evidence>
<name>A0A8H9N159_VIBVL</name>
<sequence length="133" mass="13964">MSIIDGMSAAGMGMQAQAARLNAISGNIANMDTIAPSEKESFKALMVNFKTVTVGGAQGVVVTHTTTSTAPSVAIYAPNNPFADEFGYVYGSNVNRAEQLVDLTSAEQSYSANVNVAKTLKDLALQSIKSIRE</sequence>
<organism evidence="6">
    <name type="scientific">Vibrio vulnificus</name>
    <dbReference type="NCBI Taxonomy" id="672"/>
    <lineage>
        <taxon>Bacteria</taxon>
        <taxon>Pseudomonadati</taxon>
        <taxon>Pseudomonadota</taxon>
        <taxon>Gammaproteobacteria</taxon>
        <taxon>Vibrionales</taxon>
        <taxon>Vibrionaceae</taxon>
        <taxon>Vibrio</taxon>
    </lineage>
</organism>
<evidence type="ECO:0000256" key="2">
    <source>
        <dbReference type="ARBA" id="ARBA00009677"/>
    </source>
</evidence>
<accession>A0A8H9N159</accession>
<dbReference type="AlphaFoldDB" id="A0A8H9N159"/>
<reference evidence="6" key="2">
    <citation type="submission" date="2019-01" db="EMBL/GenBank/DDBJ databases">
        <authorList>
            <consortium name="NCBI Pathogen Detection Project"/>
        </authorList>
    </citation>
    <scope>NUCLEOTIDE SEQUENCE</scope>
    <source>
        <strain evidence="6">BCW_3452</strain>
    </source>
</reference>
<gene>
    <name evidence="6" type="ORF">I7730_14190</name>
</gene>
<feature type="domain" description="Flagellar basal body rod protein N-terminal" evidence="4">
    <location>
        <begin position="9"/>
        <end position="33"/>
    </location>
</feature>
<evidence type="ECO:0000259" key="4">
    <source>
        <dbReference type="Pfam" id="PF00460"/>
    </source>
</evidence>
<dbReference type="Proteomes" id="UP000863257">
    <property type="component" value="Unassembled WGS sequence"/>
</dbReference>
<dbReference type="GO" id="GO:0009425">
    <property type="term" value="C:bacterial-type flagellum basal body"/>
    <property type="evidence" value="ECO:0007669"/>
    <property type="project" value="UniProtKB-SubCell"/>
</dbReference>
<dbReference type="PANTHER" id="PTHR30435:SF2">
    <property type="entry name" value="FLAGELLAR BASAL-BODY ROD PROTEIN FLGC"/>
    <property type="match status" value="1"/>
</dbReference>
<protein>
    <submittedName>
        <fullName evidence="6">Flagellar basal body rod protein FlgC</fullName>
    </submittedName>
</protein>
<keyword evidence="3" id="KW-0975">Bacterial flagellum</keyword>
<reference evidence="6" key="1">
    <citation type="journal article" date="2018" name="Genome Biol.">
        <title>SKESA: strategic k-mer extension for scrupulous assemblies.</title>
        <authorList>
            <person name="Souvorov A."/>
            <person name="Agarwala R."/>
            <person name="Lipman D.J."/>
        </authorList>
    </citation>
    <scope>NUCLEOTIDE SEQUENCE</scope>
    <source>
        <strain evidence="6">BCW_3452</strain>
    </source>
</reference>
<keyword evidence="6" id="KW-0282">Flagellum</keyword>
<feature type="domain" description="Flagellar basal-body/hook protein C-terminal" evidence="5">
    <location>
        <begin position="87"/>
        <end position="125"/>
    </location>
</feature>
<dbReference type="InterPro" id="IPR001444">
    <property type="entry name" value="Flag_bb_rod_N"/>
</dbReference>
<keyword evidence="6" id="KW-0969">Cilium</keyword>
<evidence type="ECO:0000256" key="1">
    <source>
        <dbReference type="ARBA" id="ARBA00004117"/>
    </source>
</evidence>
<dbReference type="GO" id="GO:0071978">
    <property type="term" value="P:bacterial-type flagellum-dependent swarming motility"/>
    <property type="evidence" value="ECO:0007669"/>
    <property type="project" value="TreeGrafter"/>
</dbReference>
<dbReference type="EMBL" id="DACRBY010000017">
    <property type="protein sequence ID" value="HAS8540936.1"/>
    <property type="molecule type" value="Genomic_DNA"/>
</dbReference>
<evidence type="ECO:0000259" key="5">
    <source>
        <dbReference type="Pfam" id="PF06429"/>
    </source>
</evidence>
<dbReference type="Pfam" id="PF06429">
    <property type="entry name" value="Flg_bbr_C"/>
    <property type="match status" value="1"/>
</dbReference>
<evidence type="ECO:0000313" key="6">
    <source>
        <dbReference type="EMBL" id="HAS8540936.1"/>
    </source>
</evidence>
<dbReference type="Pfam" id="PF00460">
    <property type="entry name" value="Flg_bb_rod"/>
    <property type="match status" value="1"/>
</dbReference>